<evidence type="ECO:0000313" key="2">
    <source>
        <dbReference type="EMBL" id="RMB98556.1"/>
    </source>
</evidence>
<accession>A0A3M0JUF9</accession>
<dbReference type="EMBL" id="QRBI01000152">
    <property type="protein sequence ID" value="RMB98556.1"/>
    <property type="molecule type" value="Genomic_DNA"/>
</dbReference>
<evidence type="ECO:0000256" key="1">
    <source>
        <dbReference type="SAM" id="MobiDB-lite"/>
    </source>
</evidence>
<protein>
    <submittedName>
        <fullName evidence="2">Uncharacterized protein</fullName>
    </submittedName>
</protein>
<reference evidence="2 3" key="1">
    <citation type="submission" date="2018-07" db="EMBL/GenBank/DDBJ databases">
        <title>A high quality draft genome assembly of the barn swallow (H. rustica rustica).</title>
        <authorList>
            <person name="Formenti G."/>
            <person name="Chiara M."/>
            <person name="Poveda L."/>
            <person name="Francoijs K.-J."/>
            <person name="Bonisoli-Alquati A."/>
            <person name="Canova L."/>
            <person name="Gianfranceschi L."/>
            <person name="Horner D.S."/>
            <person name="Saino N."/>
        </authorList>
    </citation>
    <scope>NUCLEOTIDE SEQUENCE [LARGE SCALE GENOMIC DNA]</scope>
    <source>
        <strain evidence="2">Chelidonia</strain>
        <tissue evidence="2">Blood</tissue>
    </source>
</reference>
<dbReference type="Proteomes" id="UP000269221">
    <property type="component" value="Unassembled WGS sequence"/>
</dbReference>
<proteinExistence type="predicted"/>
<sequence>MENTSSSKDDEHLNTSSSMEMEETPPVPRMENTSSSKDGEHLQFQGWRTPPVPRMVITSSSIDGDHLQFQGWRTPPVGEHLKDGEMENTSRESDGKPPGMGSTGTWAALLNVIPAQGFTC</sequence>
<gene>
    <name evidence="2" type="ORF">DUI87_24772</name>
</gene>
<dbReference type="AlphaFoldDB" id="A0A3M0JUF9"/>
<name>A0A3M0JUF9_HIRRU</name>
<feature type="region of interest" description="Disordered" evidence="1">
    <location>
        <begin position="1"/>
        <end position="105"/>
    </location>
</feature>
<keyword evidence="3" id="KW-1185">Reference proteome</keyword>
<comment type="caution">
    <text evidence="2">The sequence shown here is derived from an EMBL/GenBank/DDBJ whole genome shotgun (WGS) entry which is preliminary data.</text>
</comment>
<evidence type="ECO:0000313" key="3">
    <source>
        <dbReference type="Proteomes" id="UP000269221"/>
    </source>
</evidence>
<feature type="compositionally biased region" description="Basic and acidic residues" evidence="1">
    <location>
        <begin position="79"/>
        <end position="95"/>
    </location>
</feature>
<organism evidence="2 3">
    <name type="scientific">Hirundo rustica rustica</name>
    <dbReference type="NCBI Taxonomy" id="333673"/>
    <lineage>
        <taxon>Eukaryota</taxon>
        <taxon>Metazoa</taxon>
        <taxon>Chordata</taxon>
        <taxon>Craniata</taxon>
        <taxon>Vertebrata</taxon>
        <taxon>Euteleostomi</taxon>
        <taxon>Archelosauria</taxon>
        <taxon>Archosauria</taxon>
        <taxon>Dinosauria</taxon>
        <taxon>Saurischia</taxon>
        <taxon>Theropoda</taxon>
        <taxon>Coelurosauria</taxon>
        <taxon>Aves</taxon>
        <taxon>Neognathae</taxon>
        <taxon>Neoaves</taxon>
        <taxon>Telluraves</taxon>
        <taxon>Australaves</taxon>
        <taxon>Passeriformes</taxon>
        <taxon>Sylvioidea</taxon>
        <taxon>Hirundinidae</taxon>
        <taxon>Hirundo</taxon>
    </lineage>
</organism>